<feature type="non-terminal residue" evidence="2">
    <location>
        <position position="1"/>
    </location>
</feature>
<proteinExistence type="predicted"/>
<dbReference type="EMBL" id="CAJNNV010013722">
    <property type="protein sequence ID" value="CAE8601973.1"/>
    <property type="molecule type" value="Genomic_DNA"/>
</dbReference>
<dbReference type="Proteomes" id="UP000654075">
    <property type="component" value="Unassembled WGS sequence"/>
</dbReference>
<evidence type="ECO:0000256" key="1">
    <source>
        <dbReference type="SAM" id="MobiDB-lite"/>
    </source>
</evidence>
<reference evidence="2" key="1">
    <citation type="submission" date="2021-02" db="EMBL/GenBank/DDBJ databases">
        <authorList>
            <person name="Dougan E. K."/>
            <person name="Rhodes N."/>
            <person name="Thang M."/>
            <person name="Chan C."/>
        </authorList>
    </citation>
    <scope>NUCLEOTIDE SEQUENCE</scope>
</reference>
<organism evidence="2 3">
    <name type="scientific">Polarella glacialis</name>
    <name type="common">Dinoflagellate</name>
    <dbReference type="NCBI Taxonomy" id="89957"/>
    <lineage>
        <taxon>Eukaryota</taxon>
        <taxon>Sar</taxon>
        <taxon>Alveolata</taxon>
        <taxon>Dinophyceae</taxon>
        <taxon>Suessiales</taxon>
        <taxon>Suessiaceae</taxon>
        <taxon>Polarella</taxon>
    </lineage>
</organism>
<name>A0A813ELX1_POLGL</name>
<dbReference type="AlphaFoldDB" id="A0A813ELX1"/>
<sequence length="132" mass="14082">PPTLEGDMLYPEVRVKWYPNVEQHPSLLLGAGVNGLAAAIPVAQVRPTTGADASGLCPAPSKRAPSNEVLVVLLKGAADLEMPVPGHRGYRATAFYQSEGPEPREKRKTEPVLPPKSCSSRGLEDCETLIAQ</sequence>
<keyword evidence="3" id="KW-1185">Reference proteome</keyword>
<evidence type="ECO:0000313" key="3">
    <source>
        <dbReference type="Proteomes" id="UP000654075"/>
    </source>
</evidence>
<feature type="non-terminal residue" evidence="2">
    <location>
        <position position="132"/>
    </location>
</feature>
<feature type="region of interest" description="Disordered" evidence="1">
    <location>
        <begin position="95"/>
        <end position="132"/>
    </location>
</feature>
<gene>
    <name evidence="2" type="ORF">PGLA1383_LOCUS20233</name>
</gene>
<evidence type="ECO:0000313" key="2">
    <source>
        <dbReference type="EMBL" id="CAE8601973.1"/>
    </source>
</evidence>
<feature type="compositionally biased region" description="Basic and acidic residues" evidence="1">
    <location>
        <begin position="101"/>
        <end position="110"/>
    </location>
</feature>
<accession>A0A813ELX1</accession>
<comment type="caution">
    <text evidence="2">The sequence shown here is derived from an EMBL/GenBank/DDBJ whole genome shotgun (WGS) entry which is preliminary data.</text>
</comment>
<protein>
    <submittedName>
        <fullName evidence="2">Uncharacterized protein</fullName>
    </submittedName>
</protein>